<protein>
    <submittedName>
        <fullName evidence="1">Uncharacterized protein</fullName>
    </submittedName>
</protein>
<sequence>MGMNSPHPRRTPPLNSLRELVQFLSRYRQLPVVCVLQASVAAYTFLVEPARPSWALSGGGSQ</sequence>
<accession>A0ABT0P600</accession>
<dbReference type="RefSeq" id="WP_249493682.1">
    <property type="nucleotide sequence ID" value="NZ_JAMCCK010000178.1"/>
</dbReference>
<evidence type="ECO:0000313" key="2">
    <source>
        <dbReference type="Proteomes" id="UP001202052"/>
    </source>
</evidence>
<reference evidence="1 2" key="1">
    <citation type="submission" date="2022-05" db="EMBL/GenBank/DDBJ databases">
        <title>Genome Resource of Streptomyces lavenduligriseus GA1-1, a Strain with Broad-Spectrum Antifungal Activity against Phytopathogenic Fungi.</title>
        <authorList>
            <person name="Qi D."/>
        </authorList>
    </citation>
    <scope>NUCLEOTIDE SEQUENCE [LARGE SCALE GENOMIC DNA]</scope>
    <source>
        <strain evidence="1 2">GA1-1</strain>
    </source>
</reference>
<evidence type="ECO:0000313" key="1">
    <source>
        <dbReference type="EMBL" id="MCL3999169.1"/>
    </source>
</evidence>
<gene>
    <name evidence="1" type="ORF">M4438_37750</name>
</gene>
<dbReference type="Proteomes" id="UP001202052">
    <property type="component" value="Unassembled WGS sequence"/>
</dbReference>
<organism evidence="1 2">
    <name type="scientific">Streptomyces lavenduligriseus</name>
    <dbReference type="NCBI Taxonomy" id="67315"/>
    <lineage>
        <taxon>Bacteria</taxon>
        <taxon>Bacillati</taxon>
        <taxon>Actinomycetota</taxon>
        <taxon>Actinomycetes</taxon>
        <taxon>Kitasatosporales</taxon>
        <taxon>Streptomycetaceae</taxon>
        <taxon>Streptomyces</taxon>
    </lineage>
</organism>
<dbReference type="EMBL" id="JAMCCK010000178">
    <property type="protein sequence ID" value="MCL3999169.1"/>
    <property type="molecule type" value="Genomic_DNA"/>
</dbReference>
<keyword evidence="2" id="KW-1185">Reference proteome</keyword>
<comment type="caution">
    <text evidence="1">The sequence shown here is derived from an EMBL/GenBank/DDBJ whole genome shotgun (WGS) entry which is preliminary data.</text>
</comment>
<proteinExistence type="predicted"/>
<name>A0ABT0P600_9ACTN</name>